<feature type="region of interest" description="Disordered" evidence="1">
    <location>
        <begin position="1"/>
        <end position="48"/>
    </location>
</feature>
<feature type="compositionally biased region" description="Polar residues" evidence="1">
    <location>
        <begin position="481"/>
        <end position="508"/>
    </location>
</feature>
<dbReference type="EMBL" id="AJVK01025677">
    <property type="status" value="NOT_ANNOTATED_CDS"/>
    <property type="molecule type" value="Genomic_DNA"/>
</dbReference>
<accession>A0A1B0D627</accession>
<dbReference type="EMBL" id="AJVK01025679">
    <property type="status" value="NOT_ANNOTATED_CDS"/>
    <property type="molecule type" value="Genomic_DNA"/>
</dbReference>
<feature type="region of interest" description="Disordered" evidence="1">
    <location>
        <begin position="449"/>
        <end position="513"/>
    </location>
</feature>
<feature type="compositionally biased region" description="Polar residues" evidence="1">
    <location>
        <begin position="462"/>
        <end position="471"/>
    </location>
</feature>
<dbReference type="Proteomes" id="UP000092462">
    <property type="component" value="Unassembled WGS sequence"/>
</dbReference>
<organism evidence="2 3">
    <name type="scientific">Phlebotomus papatasi</name>
    <name type="common">Sandfly</name>
    <dbReference type="NCBI Taxonomy" id="29031"/>
    <lineage>
        <taxon>Eukaryota</taxon>
        <taxon>Metazoa</taxon>
        <taxon>Ecdysozoa</taxon>
        <taxon>Arthropoda</taxon>
        <taxon>Hexapoda</taxon>
        <taxon>Insecta</taxon>
        <taxon>Pterygota</taxon>
        <taxon>Neoptera</taxon>
        <taxon>Endopterygota</taxon>
        <taxon>Diptera</taxon>
        <taxon>Nematocera</taxon>
        <taxon>Psychodoidea</taxon>
        <taxon>Psychodidae</taxon>
        <taxon>Phlebotomus</taxon>
        <taxon>Phlebotomus</taxon>
    </lineage>
</organism>
<protein>
    <recommendedName>
        <fullName evidence="4">Aftiphilin clathrin-binding box domain-containing protein</fullName>
    </recommendedName>
</protein>
<dbReference type="EMBL" id="AJVK01025676">
    <property type="status" value="NOT_ANNOTATED_CDS"/>
    <property type="molecule type" value="Genomic_DNA"/>
</dbReference>
<dbReference type="VEuPathDB" id="VectorBase:PPAPM1_000542"/>
<dbReference type="AlphaFoldDB" id="A0A1B0D627"/>
<proteinExistence type="predicted"/>
<feature type="compositionally biased region" description="Low complexity" evidence="1">
    <location>
        <begin position="200"/>
        <end position="216"/>
    </location>
</feature>
<evidence type="ECO:0000313" key="2">
    <source>
        <dbReference type="EnsemblMetazoa" id="PPAI002936-PA"/>
    </source>
</evidence>
<evidence type="ECO:0008006" key="4">
    <source>
        <dbReference type="Google" id="ProtNLM"/>
    </source>
</evidence>
<dbReference type="VEuPathDB" id="VectorBase:PPAI002936"/>
<feature type="region of interest" description="Disordered" evidence="1">
    <location>
        <begin position="183"/>
        <end position="223"/>
    </location>
</feature>
<dbReference type="EMBL" id="AJVK01025678">
    <property type="status" value="NOT_ANNOTATED_CDS"/>
    <property type="molecule type" value="Genomic_DNA"/>
</dbReference>
<reference evidence="2" key="1">
    <citation type="submission" date="2022-08" db="UniProtKB">
        <authorList>
            <consortium name="EnsemblMetazoa"/>
        </authorList>
    </citation>
    <scope>IDENTIFICATION</scope>
    <source>
        <strain evidence="2">Israel</strain>
    </source>
</reference>
<feature type="compositionally biased region" description="Low complexity" evidence="1">
    <location>
        <begin position="19"/>
        <end position="30"/>
    </location>
</feature>
<evidence type="ECO:0000256" key="1">
    <source>
        <dbReference type="SAM" id="MobiDB-lite"/>
    </source>
</evidence>
<feature type="compositionally biased region" description="Basic and acidic residues" evidence="1">
    <location>
        <begin position="185"/>
        <end position="197"/>
    </location>
</feature>
<sequence length="615" mass="66232">MPRFAANLGFSPLQPMKPGPGASSTSSSAPNQQRDGSEMVALPATGGGGGISEVPAAQFDWTSSGLVNPLDEQLVVVANLDKINLDSSSSCSVTSHETPADDILADCDVGPSTMGHLININPSNNQTSCNLNDGSFDWSIFDNFHTISSNAFASNGDGFTNKYPNKHLHNSFDTFLDISAPKVLPKSDDPKDTKEQPELAATTTSAASVAAASDTSESQSDDIHVAKEVSGGSVRPGATNILPQSFSQPLRETHIFTPSKSSNPVSREVSDHASVAESKIVVKEYRDVEYNPEKVARVDDDDFSDFTEFKGSSGVEEVGVGKKVPTIESPYRIVDKVVDFTKPTFGVSPTEEIVNGRGKKMKGDQGEEDDFCDFQSVTPQHSTKNSQTIAPILQPLNVMKLPESTPKIAWPSPGINPDEMARLEAIFPQKRSASLPLSEKVAIIETKTTEKSKDDDEWSDFVSGNNISSTSNRDDDWTDFMSGTPSAPASSSQKSLQQGPNFSSWTTPQLPPPQFTAWHHSNIFSQPPQYGPGGMQKATVAPQMINNNHLSKGNGQINGFPLVPPSLATISTGNAMYQRPRRPQTDTPSISVIPDMSFRAPKSLIQLPRSNYAKK</sequence>
<evidence type="ECO:0000313" key="3">
    <source>
        <dbReference type="Proteomes" id="UP000092462"/>
    </source>
</evidence>
<keyword evidence="3" id="KW-1185">Reference proteome</keyword>
<dbReference type="EnsemblMetazoa" id="PPAI002936-RA">
    <property type="protein sequence ID" value="PPAI002936-PA"/>
    <property type="gene ID" value="PPAI002936"/>
</dbReference>
<name>A0A1B0D627_PHLPP</name>